<sequence>MDTFRKGCALITGGTSGLGCEFARQLARRGFDIVLVARDEARLERTRTEIEALGVGVETLSADLSTSDGVETVSERLKADPPVTFFVNNAGAGLYAKLAQADYSQFLVGAQLMALAPMQLGGVAASVMKERGSGVIVNTVSMAAVAPMGSYSTVKGAFKIWSDSLAIELSGTAVHVVTFMPGWVHTEFHARTGVSNSSIPSFLWMQAPDVVAAALCDVDAGRSLSIPSKRYKVLAFLAQHAPRSLVAKVVRKLNKGRR</sequence>
<dbReference type="RefSeq" id="WP_278013002.1">
    <property type="nucleotide sequence ID" value="NZ_CP121208.1"/>
</dbReference>
<dbReference type="SUPFAM" id="SSF51735">
    <property type="entry name" value="NAD(P)-binding Rossmann-fold domains"/>
    <property type="match status" value="1"/>
</dbReference>
<organism evidence="3 4">
    <name type="scientific">Arcanobacterium canis</name>
    <dbReference type="NCBI Taxonomy" id="999183"/>
    <lineage>
        <taxon>Bacteria</taxon>
        <taxon>Bacillati</taxon>
        <taxon>Actinomycetota</taxon>
        <taxon>Actinomycetes</taxon>
        <taxon>Actinomycetales</taxon>
        <taxon>Actinomycetaceae</taxon>
        <taxon>Arcanobacterium</taxon>
    </lineage>
</organism>
<dbReference type="InterPro" id="IPR036291">
    <property type="entry name" value="NAD(P)-bd_dom_sf"/>
</dbReference>
<dbReference type="PANTHER" id="PTHR44196">
    <property type="entry name" value="DEHYDROGENASE/REDUCTASE SDR FAMILY MEMBER 7B"/>
    <property type="match status" value="1"/>
</dbReference>
<gene>
    <name evidence="3" type="ORF">P7079_01095</name>
</gene>
<proteinExistence type="inferred from homology"/>
<keyword evidence="4" id="KW-1185">Reference proteome</keyword>
<comment type="similarity">
    <text evidence="1">Belongs to the short-chain dehydrogenases/reductases (SDR) family.</text>
</comment>
<accession>A0ABY8FZ64</accession>
<dbReference type="CDD" id="cd05233">
    <property type="entry name" value="SDR_c"/>
    <property type="match status" value="1"/>
</dbReference>
<name>A0ABY8FZ64_9ACTO</name>
<dbReference type="PANTHER" id="PTHR44196:SF2">
    <property type="entry name" value="SHORT-CHAIN DEHYDROGENASE-RELATED"/>
    <property type="match status" value="1"/>
</dbReference>
<dbReference type="Pfam" id="PF00106">
    <property type="entry name" value="adh_short"/>
    <property type="match status" value="1"/>
</dbReference>
<dbReference type="Proteomes" id="UP001215216">
    <property type="component" value="Chromosome"/>
</dbReference>
<protein>
    <submittedName>
        <fullName evidence="3">SDR family NAD(P)-dependent oxidoreductase</fullName>
    </submittedName>
</protein>
<dbReference type="EMBL" id="CP121208">
    <property type="protein sequence ID" value="WFM83607.1"/>
    <property type="molecule type" value="Genomic_DNA"/>
</dbReference>
<dbReference type="PIRSF" id="PIRSF000126">
    <property type="entry name" value="11-beta-HSD1"/>
    <property type="match status" value="1"/>
</dbReference>
<evidence type="ECO:0000313" key="4">
    <source>
        <dbReference type="Proteomes" id="UP001215216"/>
    </source>
</evidence>
<dbReference type="PROSITE" id="PS51257">
    <property type="entry name" value="PROKAR_LIPOPROTEIN"/>
    <property type="match status" value="1"/>
</dbReference>
<evidence type="ECO:0000256" key="1">
    <source>
        <dbReference type="ARBA" id="ARBA00006484"/>
    </source>
</evidence>
<reference evidence="3 4" key="1">
    <citation type="submission" date="2023-03" db="EMBL/GenBank/DDBJ databases">
        <title>Complete genome of Arcanobacterium canis strain DSM 25104 isolated in 2010 from a canine otitis externa in Germany.</title>
        <authorList>
            <person name="Borowiak M."/>
            <person name="Kreitlow A."/>
            <person name="Malorny B."/>
            <person name="Laemmler C."/>
            <person name="Prenger-Berninghoff E."/>
            <person name="Ploetz M."/>
            <person name="Abdulmawjood A."/>
        </authorList>
    </citation>
    <scope>NUCLEOTIDE SEQUENCE [LARGE SCALE GENOMIC DNA]</scope>
    <source>
        <strain evidence="3 4">DSM 25104</strain>
    </source>
</reference>
<keyword evidence="2" id="KW-0560">Oxidoreductase</keyword>
<dbReference type="PRINTS" id="PR00081">
    <property type="entry name" value="GDHRDH"/>
</dbReference>
<evidence type="ECO:0000256" key="2">
    <source>
        <dbReference type="ARBA" id="ARBA00023002"/>
    </source>
</evidence>
<dbReference type="Gene3D" id="3.40.50.720">
    <property type="entry name" value="NAD(P)-binding Rossmann-like Domain"/>
    <property type="match status" value="1"/>
</dbReference>
<dbReference type="InterPro" id="IPR002347">
    <property type="entry name" value="SDR_fam"/>
</dbReference>
<evidence type="ECO:0000313" key="3">
    <source>
        <dbReference type="EMBL" id="WFM83607.1"/>
    </source>
</evidence>